<dbReference type="AlphaFoldDB" id="A0A366EEX1"/>
<gene>
    <name evidence="1" type="ORF">DFR50_1638</name>
</gene>
<comment type="caution">
    <text evidence="1">The sequence shown here is derived from an EMBL/GenBank/DDBJ whole genome shotgun (WGS) entry which is preliminary data.</text>
</comment>
<accession>A0A366EEX1</accession>
<evidence type="ECO:0000313" key="1">
    <source>
        <dbReference type="EMBL" id="RBP00942.1"/>
    </source>
</evidence>
<name>A0A366EEX1_9HYPH</name>
<dbReference type="EMBL" id="QNRK01000063">
    <property type="protein sequence ID" value="RBP00942.1"/>
    <property type="molecule type" value="Genomic_DNA"/>
</dbReference>
<protein>
    <submittedName>
        <fullName evidence="1">Surface antigen</fullName>
    </submittedName>
</protein>
<dbReference type="Proteomes" id="UP000253529">
    <property type="component" value="Unassembled WGS sequence"/>
</dbReference>
<reference evidence="1 2" key="1">
    <citation type="submission" date="2018-06" db="EMBL/GenBank/DDBJ databases">
        <title>Genomic Encyclopedia of Type Strains, Phase IV (KMG-IV): sequencing the most valuable type-strain genomes for metagenomic binning, comparative biology and taxonomic classification.</title>
        <authorList>
            <person name="Goeker M."/>
        </authorList>
    </citation>
    <scope>NUCLEOTIDE SEQUENCE [LARGE SCALE GENOMIC DNA]</scope>
    <source>
        <strain evidence="1 2">DSM 24875</strain>
    </source>
</reference>
<keyword evidence="2" id="KW-1185">Reference proteome</keyword>
<evidence type="ECO:0000313" key="2">
    <source>
        <dbReference type="Proteomes" id="UP000253529"/>
    </source>
</evidence>
<proteinExistence type="predicted"/>
<organism evidence="1 2">
    <name type="scientific">Roseiarcus fermentans</name>
    <dbReference type="NCBI Taxonomy" id="1473586"/>
    <lineage>
        <taxon>Bacteria</taxon>
        <taxon>Pseudomonadati</taxon>
        <taxon>Pseudomonadota</taxon>
        <taxon>Alphaproteobacteria</taxon>
        <taxon>Hyphomicrobiales</taxon>
        <taxon>Roseiarcaceae</taxon>
        <taxon>Roseiarcus</taxon>
    </lineage>
</organism>
<sequence length="178" mass="16733">MLMAALAAPTLAGCGGFGFGDSSAPSASAPAVAPAPAAVASLPAGAAQAPAAPAPVAVASLPPAAGAAQVPAAPAPVPPSPASIPTGAALGGVLGGPVGASLTEADRQAAWEAQIAALDSGKPRSWRGGHGVFGSVEPGAETGAGCRGYAQTIYVAGRPNHGQGVACKLPEGGWKMTS</sequence>